<sequence>MRIRQRVHIRLKWETCFPQKMETRMQYNYDDVVHFMLPHPSVLIIGDEKSDVQSGQLITHYRHLVIDRSLLADELSWMSVSLSMT</sequence>
<accession>A0ABR1D8T8</accession>
<comment type="caution">
    <text evidence="1">The sequence shown here is derived from an EMBL/GenBank/DDBJ whole genome shotgun (WGS) entry which is preliminary data.</text>
</comment>
<protein>
    <submittedName>
        <fullName evidence="1">Uncharacterized protein</fullName>
    </submittedName>
</protein>
<evidence type="ECO:0000313" key="1">
    <source>
        <dbReference type="EMBL" id="KAK6746408.1"/>
    </source>
</evidence>
<proteinExistence type="predicted"/>
<keyword evidence="2" id="KW-1185">Reference proteome</keyword>
<dbReference type="EMBL" id="JAVFWL010000003">
    <property type="protein sequence ID" value="KAK6746408.1"/>
    <property type="molecule type" value="Genomic_DNA"/>
</dbReference>
<reference evidence="1 2" key="1">
    <citation type="submission" date="2023-08" db="EMBL/GenBank/DDBJ databases">
        <title>A Necator americanus chromosomal reference genome.</title>
        <authorList>
            <person name="Ilik V."/>
            <person name="Petrzelkova K.J."/>
            <person name="Pardy F."/>
            <person name="Fuh T."/>
            <person name="Niatou-Singa F.S."/>
            <person name="Gouil Q."/>
            <person name="Baker L."/>
            <person name="Ritchie M.E."/>
            <person name="Jex A.R."/>
            <person name="Gazzola D."/>
            <person name="Li H."/>
            <person name="Toshio Fujiwara R."/>
            <person name="Zhan B."/>
            <person name="Aroian R.V."/>
            <person name="Pafco B."/>
            <person name="Schwarz E.M."/>
        </authorList>
    </citation>
    <scope>NUCLEOTIDE SEQUENCE [LARGE SCALE GENOMIC DNA]</scope>
    <source>
        <strain evidence="1 2">Aroian</strain>
        <tissue evidence="1">Whole animal</tissue>
    </source>
</reference>
<evidence type="ECO:0000313" key="2">
    <source>
        <dbReference type="Proteomes" id="UP001303046"/>
    </source>
</evidence>
<dbReference type="Proteomes" id="UP001303046">
    <property type="component" value="Unassembled WGS sequence"/>
</dbReference>
<organism evidence="1 2">
    <name type="scientific">Necator americanus</name>
    <name type="common">Human hookworm</name>
    <dbReference type="NCBI Taxonomy" id="51031"/>
    <lineage>
        <taxon>Eukaryota</taxon>
        <taxon>Metazoa</taxon>
        <taxon>Ecdysozoa</taxon>
        <taxon>Nematoda</taxon>
        <taxon>Chromadorea</taxon>
        <taxon>Rhabditida</taxon>
        <taxon>Rhabditina</taxon>
        <taxon>Rhabditomorpha</taxon>
        <taxon>Strongyloidea</taxon>
        <taxon>Ancylostomatidae</taxon>
        <taxon>Bunostominae</taxon>
        <taxon>Necator</taxon>
    </lineage>
</organism>
<name>A0ABR1D8T8_NECAM</name>
<gene>
    <name evidence="1" type="primary">Necator_chrIII.g13254</name>
    <name evidence="1" type="ORF">RB195_012487</name>
</gene>